<dbReference type="RefSeq" id="XP_040699663.1">
    <property type="nucleotide sequence ID" value="XM_040852596.1"/>
</dbReference>
<keyword evidence="3" id="KW-1185">Reference proteome</keyword>
<evidence type="ECO:0008006" key="4">
    <source>
        <dbReference type="Google" id="ProtNLM"/>
    </source>
</evidence>
<dbReference type="STRING" id="1036612.A0A1L9T8V4"/>
<sequence length="234" mass="25706">MIERISGSSFAAWVPVLFSRPKLSRRPVSSAIESFHSAFHFKVALGQLSGNWYLAPSKGASSSKARESLDQFTSVAIEQAQGRLERGCKRQPVDLRENPVRPRWKRPGLAFMELVFEVIVLLNAGSDTTESSLTSIVYELAKNENAQRALQAELDGALGPADRNKPGSGLACFEAMKRLPYSQACLDENLRLIPPIPYDPPRVVINPKGIKIAGHHILPGTTVSVPTHTIQRQP</sequence>
<organism evidence="2 3">
    <name type="scientific">Aspergillus sydowii CBS 593.65</name>
    <dbReference type="NCBI Taxonomy" id="1036612"/>
    <lineage>
        <taxon>Eukaryota</taxon>
        <taxon>Fungi</taxon>
        <taxon>Dikarya</taxon>
        <taxon>Ascomycota</taxon>
        <taxon>Pezizomycotina</taxon>
        <taxon>Eurotiomycetes</taxon>
        <taxon>Eurotiomycetidae</taxon>
        <taxon>Eurotiales</taxon>
        <taxon>Aspergillaceae</taxon>
        <taxon>Aspergillus</taxon>
        <taxon>Aspergillus subgen. Nidulantes</taxon>
    </lineage>
</organism>
<dbReference type="SUPFAM" id="SSF48264">
    <property type="entry name" value="Cytochrome P450"/>
    <property type="match status" value="1"/>
</dbReference>
<accession>A0A1L9T8V4</accession>
<dbReference type="GO" id="GO:0004497">
    <property type="term" value="F:monooxygenase activity"/>
    <property type="evidence" value="ECO:0007669"/>
    <property type="project" value="InterPro"/>
</dbReference>
<dbReference type="VEuPathDB" id="FungiDB:ASPSYDRAFT_92063"/>
<name>A0A1L9T8V4_9EURO</name>
<dbReference type="PANTHER" id="PTHR24305">
    <property type="entry name" value="CYTOCHROME P450"/>
    <property type="match status" value="1"/>
</dbReference>
<dbReference type="GO" id="GO:0020037">
    <property type="term" value="F:heme binding"/>
    <property type="evidence" value="ECO:0007669"/>
    <property type="project" value="InterPro"/>
</dbReference>
<dbReference type="PRINTS" id="PR00463">
    <property type="entry name" value="EP450I"/>
</dbReference>
<evidence type="ECO:0000313" key="2">
    <source>
        <dbReference type="EMBL" id="OJJ55857.1"/>
    </source>
</evidence>
<dbReference type="InterPro" id="IPR036396">
    <property type="entry name" value="Cyt_P450_sf"/>
</dbReference>
<reference evidence="3" key="1">
    <citation type="journal article" date="2017" name="Genome Biol.">
        <title>Comparative genomics reveals high biological diversity and specific adaptations in the industrially and medically important fungal genus Aspergillus.</title>
        <authorList>
            <person name="de Vries R.P."/>
            <person name="Riley R."/>
            <person name="Wiebenga A."/>
            <person name="Aguilar-Osorio G."/>
            <person name="Amillis S."/>
            <person name="Uchima C.A."/>
            <person name="Anderluh G."/>
            <person name="Asadollahi M."/>
            <person name="Askin M."/>
            <person name="Barry K."/>
            <person name="Battaglia E."/>
            <person name="Bayram O."/>
            <person name="Benocci T."/>
            <person name="Braus-Stromeyer S.A."/>
            <person name="Caldana C."/>
            <person name="Canovas D."/>
            <person name="Cerqueira G.C."/>
            <person name="Chen F."/>
            <person name="Chen W."/>
            <person name="Choi C."/>
            <person name="Clum A."/>
            <person name="Dos Santos R.A."/>
            <person name="Damasio A.R."/>
            <person name="Diallinas G."/>
            <person name="Emri T."/>
            <person name="Fekete E."/>
            <person name="Flipphi M."/>
            <person name="Freyberg S."/>
            <person name="Gallo A."/>
            <person name="Gournas C."/>
            <person name="Habgood R."/>
            <person name="Hainaut M."/>
            <person name="Harispe M.L."/>
            <person name="Henrissat B."/>
            <person name="Hilden K.S."/>
            <person name="Hope R."/>
            <person name="Hossain A."/>
            <person name="Karabika E."/>
            <person name="Karaffa L."/>
            <person name="Karanyi Z."/>
            <person name="Krasevec N."/>
            <person name="Kuo A."/>
            <person name="Kusch H."/>
            <person name="LaButti K."/>
            <person name="Lagendijk E.L."/>
            <person name="Lapidus A."/>
            <person name="Levasseur A."/>
            <person name="Lindquist E."/>
            <person name="Lipzen A."/>
            <person name="Logrieco A.F."/>
            <person name="MacCabe A."/>
            <person name="Maekelae M.R."/>
            <person name="Malavazi I."/>
            <person name="Melin P."/>
            <person name="Meyer V."/>
            <person name="Mielnichuk N."/>
            <person name="Miskei M."/>
            <person name="Molnar A.P."/>
            <person name="Mule G."/>
            <person name="Ngan C.Y."/>
            <person name="Orejas M."/>
            <person name="Orosz E."/>
            <person name="Ouedraogo J.P."/>
            <person name="Overkamp K.M."/>
            <person name="Park H.-S."/>
            <person name="Perrone G."/>
            <person name="Piumi F."/>
            <person name="Punt P.J."/>
            <person name="Ram A.F."/>
            <person name="Ramon A."/>
            <person name="Rauscher S."/>
            <person name="Record E."/>
            <person name="Riano-Pachon D.M."/>
            <person name="Robert V."/>
            <person name="Roehrig J."/>
            <person name="Ruller R."/>
            <person name="Salamov A."/>
            <person name="Salih N.S."/>
            <person name="Samson R.A."/>
            <person name="Sandor E."/>
            <person name="Sanguinetti M."/>
            <person name="Schuetze T."/>
            <person name="Sepcic K."/>
            <person name="Shelest E."/>
            <person name="Sherlock G."/>
            <person name="Sophianopoulou V."/>
            <person name="Squina F.M."/>
            <person name="Sun H."/>
            <person name="Susca A."/>
            <person name="Todd R.B."/>
            <person name="Tsang A."/>
            <person name="Unkles S.E."/>
            <person name="van de Wiele N."/>
            <person name="van Rossen-Uffink D."/>
            <person name="Oliveira J.V."/>
            <person name="Vesth T.C."/>
            <person name="Visser J."/>
            <person name="Yu J.-H."/>
            <person name="Zhou M."/>
            <person name="Andersen M.R."/>
            <person name="Archer D.B."/>
            <person name="Baker S.E."/>
            <person name="Benoit I."/>
            <person name="Brakhage A.A."/>
            <person name="Braus G.H."/>
            <person name="Fischer R."/>
            <person name="Frisvad J.C."/>
            <person name="Goldman G.H."/>
            <person name="Houbraken J."/>
            <person name="Oakley B."/>
            <person name="Pocsi I."/>
            <person name="Scazzocchio C."/>
            <person name="Seiboth B."/>
            <person name="vanKuyk P.A."/>
            <person name="Wortman J."/>
            <person name="Dyer P.S."/>
            <person name="Grigoriev I.V."/>
        </authorList>
    </citation>
    <scope>NUCLEOTIDE SEQUENCE [LARGE SCALE GENOMIC DNA]</scope>
    <source>
        <strain evidence="3">CBS 593.65</strain>
    </source>
</reference>
<dbReference type="GeneID" id="63768669"/>
<protein>
    <recommendedName>
        <fullName evidence="4">Cytochrome P450</fullName>
    </recommendedName>
</protein>
<dbReference type="Gene3D" id="1.10.630.10">
    <property type="entry name" value="Cytochrome P450"/>
    <property type="match status" value="1"/>
</dbReference>
<dbReference type="GO" id="GO:0016705">
    <property type="term" value="F:oxidoreductase activity, acting on paired donors, with incorporation or reduction of molecular oxygen"/>
    <property type="evidence" value="ECO:0007669"/>
    <property type="project" value="InterPro"/>
</dbReference>
<dbReference type="InterPro" id="IPR001128">
    <property type="entry name" value="Cyt_P450"/>
</dbReference>
<dbReference type="GO" id="GO:0044550">
    <property type="term" value="P:secondary metabolite biosynthetic process"/>
    <property type="evidence" value="ECO:0007669"/>
    <property type="project" value="UniProtKB-ARBA"/>
</dbReference>
<proteinExistence type="inferred from homology"/>
<dbReference type="Pfam" id="PF00067">
    <property type="entry name" value="p450"/>
    <property type="match status" value="1"/>
</dbReference>
<dbReference type="OrthoDB" id="4521969at2759"/>
<comment type="similarity">
    <text evidence="1">Belongs to the cytochrome P450 family.</text>
</comment>
<gene>
    <name evidence="2" type="ORF">ASPSYDRAFT_92063</name>
</gene>
<dbReference type="GO" id="GO:0005506">
    <property type="term" value="F:iron ion binding"/>
    <property type="evidence" value="ECO:0007669"/>
    <property type="project" value="InterPro"/>
</dbReference>
<dbReference type="EMBL" id="KV878591">
    <property type="protein sequence ID" value="OJJ55857.1"/>
    <property type="molecule type" value="Genomic_DNA"/>
</dbReference>
<dbReference type="AlphaFoldDB" id="A0A1L9T8V4"/>
<dbReference type="PANTHER" id="PTHR24305:SF166">
    <property type="entry name" value="CYTOCHROME P450 12A4, MITOCHONDRIAL-RELATED"/>
    <property type="match status" value="1"/>
</dbReference>
<dbReference type="InterPro" id="IPR002401">
    <property type="entry name" value="Cyt_P450_E_grp-I"/>
</dbReference>
<evidence type="ECO:0000256" key="1">
    <source>
        <dbReference type="ARBA" id="ARBA00010617"/>
    </source>
</evidence>
<dbReference type="Proteomes" id="UP000184356">
    <property type="component" value="Unassembled WGS sequence"/>
</dbReference>
<evidence type="ECO:0000313" key="3">
    <source>
        <dbReference type="Proteomes" id="UP000184356"/>
    </source>
</evidence>
<dbReference type="InterPro" id="IPR050121">
    <property type="entry name" value="Cytochrome_P450_monoxygenase"/>
</dbReference>